<dbReference type="EMBL" id="FQXS01000013">
    <property type="protein sequence ID" value="SHH87999.1"/>
    <property type="molecule type" value="Genomic_DNA"/>
</dbReference>
<evidence type="ECO:0000313" key="12">
    <source>
        <dbReference type="EMBL" id="SHH87999.1"/>
    </source>
</evidence>
<keyword evidence="13" id="KW-1185">Reference proteome</keyword>
<feature type="active site" description="Acyl-ester intermediate" evidence="10">
    <location>
        <position position="177"/>
    </location>
</feature>
<evidence type="ECO:0000313" key="13">
    <source>
        <dbReference type="Proteomes" id="UP000184139"/>
    </source>
</evidence>
<dbReference type="GO" id="GO:0030956">
    <property type="term" value="C:glutamyl-tRNA(Gln) amidotransferase complex"/>
    <property type="evidence" value="ECO:0007669"/>
    <property type="project" value="InterPro"/>
</dbReference>
<evidence type="ECO:0000256" key="4">
    <source>
        <dbReference type="ARBA" id="ARBA00014428"/>
    </source>
</evidence>
<keyword evidence="8 10" id="KW-0648">Protein biosynthesis</keyword>
<protein>
    <recommendedName>
        <fullName evidence="4 10">Glutamyl-tRNA(Gln) amidotransferase subunit A</fullName>
        <shortName evidence="10">Glu-ADT subunit A</shortName>
        <ecNumber evidence="3 10">6.3.5.7</ecNumber>
    </recommendedName>
</protein>
<dbReference type="InterPro" id="IPR023631">
    <property type="entry name" value="Amidase_dom"/>
</dbReference>
<name>A0A1M5WK89_9BACT</name>
<dbReference type="GO" id="GO:0005524">
    <property type="term" value="F:ATP binding"/>
    <property type="evidence" value="ECO:0007669"/>
    <property type="project" value="UniProtKB-KW"/>
</dbReference>
<evidence type="ECO:0000256" key="8">
    <source>
        <dbReference type="ARBA" id="ARBA00022917"/>
    </source>
</evidence>
<dbReference type="GO" id="GO:0050567">
    <property type="term" value="F:glutaminyl-tRNA synthase (glutamine-hydrolyzing) activity"/>
    <property type="evidence" value="ECO:0007669"/>
    <property type="project" value="UniProtKB-UniRule"/>
</dbReference>
<proteinExistence type="inferred from homology"/>
<dbReference type="EC" id="6.3.5.7" evidence="3 10"/>
<dbReference type="PANTHER" id="PTHR11895:SF151">
    <property type="entry name" value="GLUTAMYL-TRNA(GLN) AMIDOTRANSFERASE SUBUNIT A"/>
    <property type="match status" value="1"/>
</dbReference>
<dbReference type="Proteomes" id="UP000184139">
    <property type="component" value="Unassembled WGS sequence"/>
</dbReference>
<evidence type="ECO:0000259" key="11">
    <source>
        <dbReference type="Pfam" id="PF01425"/>
    </source>
</evidence>
<dbReference type="PANTHER" id="PTHR11895">
    <property type="entry name" value="TRANSAMIDASE"/>
    <property type="match status" value="1"/>
</dbReference>
<organism evidence="12 13">
    <name type="scientific">Desulfofustis glycolicus DSM 9705</name>
    <dbReference type="NCBI Taxonomy" id="1121409"/>
    <lineage>
        <taxon>Bacteria</taxon>
        <taxon>Pseudomonadati</taxon>
        <taxon>Thermodesulfobacteriota</taxon>
        <taxon>Desulfobulbia</taxon>
        <taxon>Desulfobulbales</taxon>
        <taxon>Desulfocapsaceae</taxon>
        <taxon>Desulfofustis</taxon>
    </lineage>
</organism>
<evidence type="ECO:0000256" key="5">
    <source>
        <dbReference type="ARBA" id="ARBA00022598"/>
    </source>
</evidence>
<dbReference type="NCBIfam" id="TIGR00132">
    <property type="entry name" value="gatA"/>
    <property type="match status" value="1"/>
</dbReference>
<dbReference type="GO" id="GO:0006412">
    <property type="term" value="P:translation"/>
    <property type="evidence" value="ECO:0007669"/>
    <property type="project" value="UniProtKB-UniRule"/>
</dbReference>
<dbReference type="InterPro" id="IPR036928">
    <property type="entry name" value="AS_sf"/>
</dbReference>
<dbReference type="STRING" id="1121409.SAMN02745124_02366"/>
<evidence type="ECO:0000256" key="3">
    <source>
        <dbReference type="ARBA" id="ARBA00012739"/>
    </source>
</evidence>
<dbReference type="OrthoDB" id="9811471at2"/>
<evidence type="ECO:0000256" key="6">
    <source>
        <dbReference type="ARBA" id="ARBA00022741"/>
    </source>
</evidence>
<comment type="subunit">
    <text evidence="2 10">Heterotrimer of A, B and C subunits.</text>
</comment>
<sequence>MEPYELTITQALSRLASRDLSSRELTQSCLERINAVEPTVSAFITHDADIALSQADEADRQRAAGSVGPLCGIPLSVKDLLCTKTFPTTCGSKMLAGFVPPYDATVVEMILRAGGVIVGKTTMDEFAMGSTSETCYYKVPANPWNLEYVAGGSSGGSAVSVAAGEVLASLGSDTGGSIRQPASLCGIVGMKPTYGRVSRYGLVAYASSLDQVGPLTRDVQDCAVMMQAISGHDRRDSTSVDRPVEDYSAACAAGMRGVRIGLPQEFFPEELDPEVRQVVMNGVAALRSAGAEIVDVSLPHIDYGVAAYYIIAPAEASSNLARYDGVAYGYRDEQANSLIELYKNSRSAGFGAEVKRRILIGTYALSSGYYDAYYKKASQVRTLILDDFKNAWQSCDLLISPVTPTPAWRRGSKLDDPLAMYLSDIFTLSTNLAGLPGISVPGGLSEEGLPIGIQLQGPHFGESLLLRAAYNLEENLALDRAIMPRPTT</sequence>
<reference evidence="12 13" key="1">
    <citation type="submission" date="2016-11" db="EMBL/GenBank/DDBJ databases">
        <authorList>
            <person name="Jaros S."/>
            <person name="Januszkiewicz K."/>
            <person name="Wedrychowicz H."/>
        </authorList>
    </citation>
    <scope>NUCLEOTIDE SEQUENCE [LARGE SCALE GENOMIC DNA]</scope>
    <source>
        <strain evidence="12 13">DSM 9705</strain>
    </source>
</reference>
<dbReference type="AlphaFoldDB" id="A0A1M5WK89"/>
<evidence type="ECO:0000256" key="1">
    <source>
        <dbReference type="ARBA" id="ARBA00008069"/>
    </source>
</evidence>
<feature type="active site" description="Charge relay system" evidence="10">
    <location>
        <position position="153"/>
    </location>
</feature>
<keyword evidence="12" id="KW-0808">Transferase</keyword>
<dbReference type="Pfam" id="PF01425">
    <property type="entry name" value="Amidase"/>
    <property type="match status" value="1"/>
</dbReference>
<dbReference type="PROSITE" id="PS00571">
    <property type="entry name" value="AMIDASES"/>
    <property type="match status" value="1"/>
</dbReference>
<dbReference type="SUPFAM" id="SSF75304">
    <property type="entry name" value="Amidase signature (AS) enzymes"/>
    <property type="match status" value="1"/>
</dbReference>
<keyword evidence="7 10" id="KW-0067">ATP-binding</keyword>
<feature type="active site" description="Charge relay system" evidence="10">
    <location>
        <position position="78"/>
    </location>
</feature>
<gene>
    <name evidence="10" type="primary">gatA</name>
    <name evidence="12" type="ORF">SAMN02745124_02366</name>
</gene>
<accession>A0A1M5WK89</accession>
<dbReference type="HAMAP" id="MF_00120">
    <property type="entry name" value="GatA"/>
    <property type="match status" value="1"/>
</dbReference>
<evidence type="ECO:0000256" key="2">
    <source>
        <dbReference type="ARBA" id="ARBA00011123"/>
    </source>
</evidence>
<dbReference type="RefSeq" id="WP_073376253.1">
    <property type="nucleotide sequence ID" value="NZ_FQXS01000013.1"/>
</dbReference>
<keyword evidence="6 10" id="KW-0547">Nucleotide-binding</keyword>
<comment type="similarity">
    <text evidence="1 10">Belongs to the amidase family. GatA subfamily.</text>
</comment>
<feature type="domain" description="Amidase" evidence="11">
    <location>
        <begin position="24"/>
        <end position="466"/>
    </location>
</feature>
<comment type="function">
    <text evidence="10">Allows the formation of correctly charged Gln-tRNA(Gln) through the transamidation of misacylated Glu-tRNA(Gln) in organisms which lack glutaminyl-tRNA synthetase. The reaction takes place in the presence of glutamine and ATP through an activated gamma-phospho-Glu-tRNA(Gln).</text>
</comment>
<dbReference type="InterPro" id="IPR000120">
    <property type="entry name" value="Amidase"/>
</dbReference>
<comment type="catalytic activity">
    <reaction evidence="9 10">
        <text>L-glutamyl-tRNA(Gln) + L-glutamine + ATP + H2O = L-glutaminyl-tRNA(Gln) + L-glutamate + ADP + phosphate + H(+)</text>
        <dbReference type="Rhea" id="RHEA:17521"/>
        <dbReference type="Rhea" id="RHEA-COMP:9681"/>
        <dbReference type="Rhea" id="RHEA-COMP:9684"/>
        <dbReference type="ChEBI" id="CHEBI:15377"/>
        <dbReference type="ChEBI" id="CHEBI:15378"/>
        <dbReference type="ChEBI" id="CHEBI:29985"/>
        <dbReference type="ChEBI" id="CHEBI:30616"/>
        <dbReference type="ChEBI" id="CHEBI:43474"/>
        <dbReference type="ChEBI" id="CHEBI:58359"/>
        <dbReference type="ChEBI" id="CHEBI:78520"/>
        <dbReference type="ChEBI" id="CHEBI:78521"/>
        <dbReference type="ChEBI" id="CHEBI:456216"/>
        <dbReference type="EC" id="6.3.5.7"/>
    </reaction>
</comment>
<dbReference type="Gene3D" id="3.90.1300.10">
    <property type="entry name" value="Amidase signature (AS) domain"/>
    <property type="match status" value="1"/>
</dbReference>
<dbReference type="InterPro" id="IPR004412">
    <property type="entry name" value="GatA"/>
</dbReference>
<dbReference type="GO" id="GO:0016740">
    <property type="term" value="F:transferase activity"/>
    <property type="evidence" value="ECO:0007669"/>
    <property type="project" value="UniProtKB-KW"/>
</dbReference>
<keyword evidence="5 10" id="KW-0436">Ligase</keyword>
<evidence type="ECO:0000256" key="9">
    <source>
        <dbReference type="ARBA" id="ARBA00047407"/>
    </source>
</evidence>
<dbReference type="InterPro" id="IPR020556">
    <property type="entry name" value="Amidase_CS"/>
</dbReference>
<evidence type="ECO:0000256" key="7">
    <source>
        <dbReference type="ARBA" id="ARBA00022840"/>
    </source>
</evidence>
<evidence type="ECO:0000256" key="10">
    <source>
        <dbReference type="HAMAP-Rule" id="MF_00120"/>
    </source>
</evidence>